<protein>
    <submittedName>
        <fullName evidence="1">Uncharacterized protein</fullName>
    </submittedName>
</protein>
<accession>A0A6G1K582</accession>
<dbReference type="EMBL" id="MU005773">
    <property type="protein sequence ID" value="KAF2707685.1"/>
    <property type="molecule type" value="Genomic_DNA"/>
</dbReference>
<proteinExistence type="predicted"/>
<keyword evidence="2" id="KW-1185">Reference proteome</keyword>
<gene>
    <name evidence="1" type="ORF">K504DRAFT_492336</name>
</gene>
<sequence>MDTQELLHLHAKAKEYFKIKMAKINSSRVLLQPITLADIYLADISPDRRAKLMIDGIPPHYQLDFYFKTFNEFAASGYVARKHNQRNHIAFATWFYNMDKQHNFACFHERVRWNVVLAVILTTSKEANDICHPDTLPFREGFLDAWINAMIRQNDCIDQEAFVRIWHHTNYDLTFFGTKDRLRMYNAISELKKNMPPFPNGCTPDEFLEGAKHFDQKQLRQFGPAWALQWVMGAERDMTQFKKQDKDQVMTDGDSLQSAFSGLGGPAEEDTIPLTYELFQRDWVKALLTPIEPVYVDNSYTIGPRAQNWIAPSTAIELLEGRLAEILDIADIFAKLIVS</sequence>
<dbReference type="Proteomes" id="UP000799428">
    <property type="component" value="Unassembled WGS sequence"/>
</dbReference>
<dbReference type="AlphaFoldDB" id="A0A6G1K582"/>
<dbReference type="OrthoDB" id="3801165at2759"/>
<evidence type="ECO:0000313" key="1">
    <source>
        <dbReference type="EMBL" id="KAF2707685.1"/>
    </source>
</evidence>
<evidence type="ECO:0000313" key="2">
    <source>
        <dbReference type="Proteomes" id="UP000799428"/>
    </source>
</evidence>
<organism evidence="1 2">
    <name type="scientific">Pleomassaria siparia CBS 279.74</name>
    <dbReference type="NCBI Taxonomy" id="1314801"/>
    <lineage>
        <taxon>Eukaryota</taxon>
        <taxon>Fungi</taxon>
        <taxon>Dikarya</taxon>
        <taxon>Ascomycota</taxon>
        <taxon>Pezizomycotina</taxon>
        <taxon>Dothideomycetes</taxon>
        <taxon>Pleosporomycetidae</taxon>
        <taxon>Pleosporales</taxon>
        <taxon>Pleomassariaceae</taxon>
        <taxon>Pleomassaria</taxon>
    </lineage>
</organism>
<reference evidence="1" key="1">
    <citation type="journal article" date="2020" name="Stud. Mycol.">
        <title>101 Dothideomycetes genomes: a test case for predicting lifestyles and emergence of pathogens.</title>
        <authorList>
            <person name="Haridas S."/>
            <person name="Albert R."/>
            <person name="Binder M."/>
            <person name="Bloem J."/>
            <person name="Labutti K."/>
            <person name="Salamov A."/>
            <person name="Andreopoulos B."/>
            <person name="Baker S."/>
            <person name="Barry K."/>
            <person name="Bills G."/>
            <person name="Bluhm B."/>
            <person name="Cannon C."/>
            <person name="Castanera R."/>
            <person name="Culley D."/>
            <person name="Daum C."/>
            <person name="Ezra D."/>
            <person name="Gonzalez J."/>
            <person name="Henrissat B."/>
            <person name="Kuo A."/>
            <person name="Liang C."/>
            <person name="Lipzen A."/>
            <person name="Lutzoni F."/>
            <person name="Magnuson J."/>
            <person name="Mondo S."/>
            <person name="Nolan M."/>
            <person name="Ohm R."/>
            <person name="Pangilinan J."/>
            <person name="Park H.-J."/>
            <person name="Ramirez L."/>
            <person name="Alfaro M."/>
            <person name="Sun H."/>
            <person name="Tritt A."/>
            <person name="Yoshinaga Y."/>
            <person name="Zwiers L.-H."/>
            <person name="Turgeon B."/>
            <person name="Goodwin S."/>
            <person name="Spatafora J."/>
            <person name="Crous P."/>
            <person name="Grigoriev I."/>
        </authorList>
    </citation>
    <scope>NUCLEOTIDE SEQUENCE</scope>
    <source>
        <strain evidence="1">CBS 279.74</strain>
    </source>
</reference>
<name>A0A6G1K582_9PLEO</name>